<evidence type="ECO:0000259" key="4">
    <source>
        <dbReference type="PROSITE" id="PS50893"/>
    </source>
</evidence>
<gene>
    <name evidence="5" type="primary">skfE</name>
    <name evidence="5" type="ORF">HMPREF9389_1400</name>
</gene>
<reference evidence="5 6" key="1">
    <citation type="submission" date="2011-03" db="EMBL/GenBank/DDBJ databases">
        <authorList>
            <person name="Muzny D."/>
            <person name="Qin X."/>
            <person name="Deng J."/>
            <person name="Jiang H."/>
            <person name="Liu Y."/>
            <person name="Qu J."/>
            <person name="Song X.-Z."/>
            <person name="Zhang L."/>
            <person name="Thornton R."/>
            <person name="Coyle M."/>
            <person name="Francisco L."/>
            <person name="Jackson L."/>
            <person name="Javaid M."/>
            <person name="Korchina V."/>
            <person name="Kovar C."/>
            <person name="Mata R."/>
            <person name="Mathew T."/>
            <person name="Ngo R."/>
            <person name="Nguyen L."/>
            <person name="Nguyen N."/>
            <person name="Okwuonu G."/>
            <person name="Ongeri F."/>
            <person name="Pham C."/>
            <person name="Simmons D."/>
            <person name="Wilczek-Boney K."/>
            <person name="Hale W."/>
            <person name="Jakkamsetti A."/>
            <person name="Pham P."/>
            <person name="Ruth R."/>
            <person name="San Lucas F."/>
            <person name="Warren J."/>
            <person name="Zhang J."/>
            <person name="Zhao Z."/>
            <person name="Zhou C."/>
            <person name="Zhu D."/>
            <person name="Lee S."/>
            <person name="Bess C."/>
            <person name="Blankenburg K."/>
            <person name="Forbes L."/>
            <person name="Fu Q."/>
            <person name="Gubbala S."/>
            <person name="Hirani K."/>
            <person name="Jayaseelan J.C."/>
            <person name="Lara F."/>
            <person name="Munidasa M."/>
            <person name="Palculict T."/>
            <person name="Patil S."/>
            <person name="Pu L.-L."/>
            <person name="Saada N."/>
            <person name="Tang L."/>
            <person name="Weissenberger G."/>
            <person name="Zhu Y."/>
            <person name="Hemphill L."/>
            <person name="Shang Y."/>
            <person name="Youmans B."/>
            <person name="Ayvaz T."/>
            <person name="Ross M."/>
            <person name="Santibanez J."/>
            <person name="Aqrawi P."/>
            <person name="Gross S."/>
            <person name="Joshi V."/>
            <person name="Fowler G."/>
            <person name="Nazareth L."/>
            <person name="Reid J."/>
            <person name="Worley K."/>
            <person name="Petrosino J."/>
            <person name="Highlander S."/>
            <person name="Gibbs R."/>
        </authorList>
    </citation>
    <scope>NUCLEOTIDE SEQUENCE [LARGE SCALE GENOMIC DNA]</scope>
    <source>
        <strain evidence="5 6">SK355</strain>
    </source>
</reference>
<dbReference type="Gene3D" id="3.40.50.300">
    <property type="entry name" value="P-loop containing nucleotide triphosphate hydrolases"/>
    <property type="match status" value="1"/>
</dbReference>
<dbReference type="CDD" id="cd03230">
    <property type="entry name" value="ABC_DR_subfamily_A"/>
    <property type="match status" value="1"/>
</dbReference>
<proteinExistence type="predicted"/>
<keyword evidence="5" id="KW-0378">Hydrolase</keyword>
<dbReference type="InterPro" id="IPR003439">
    <property type="entry name" value="ABC_transporter-like_ATP-bd"/>
</dbReference>
<evidence type="ECO:0000256" key="3">
    <source>
        <dbReference type="ARBA" id="ARBA00022840"/>
    </source>
</evidence>
<dbReference type="EMBL" id="AFFN01000018">
    <property type="protein sequence ID" value="EGJ40578.1"/>
    <property type="molecule type" value="Genomic_DNA"/>
</dbReference>
<dbReference type="PANTHER" id="PTHR42939:SF1">
    <property type="entry name" value="ABC TRANSPORTER ATP-BINDING PROTEIN ALBC-RELATED"/>
    <property type="match status" value="1"/>
</dbReference>
<dbReference type="STRING" id="888816.HMPREF9389_1400"/>
<protein>
    <submittedName>
        <fullName evidence="5">ABC superfamily ATP binding cassette transporter, ABC protein</fullName>
        <ecNumber evidence="5">3.6.3.25</ecNumber>
    </submittedName>
</protein>
<keyword evidence="3" id="KW-0067">ATP-binding</keyword>
<keyword evidence="1" id="KW-0813">Transport</keyword>
<sequence>MKETCMNQYPLVYLDHVHKNYGDAPALYDVSLNIQPGRIIGLLGPNGSGKTTIIKLINGLLQPTSGHIYLKGVKPSPDTKRIVSYLPDTTYLSDSSKVIEAVKYFQDFYDNFDSAKAMQLLKDLHIDPQARIGSLSKGNKEKMQLILVMSRHAELYILDEPIGGVDPAARDYILQTIIQNRTPQSSVIISTHLIADIEPILDEVILINQGQIFLHENANQLRQQYNQSIDNLFRSQFRFY</sequence>
<dbReference type="InterPro" id="IPR003593">
    <property type="entry name" value="AAA+_ATPase"/>
</dbReference>
<dbReference type="AlphaFoldDB" id="F3URE2"/>
<organism evidence="5 6">
    <name type="scientific">Streptococcus sanguinis SK355</name>
    <dbReference type="NCBI Taxonomy" id="888816"/>
    <lineage>
        <taxon>Bacteria</taxon>
        <taxon>Bacillati</taxon>
        <taxon>Bacillota</taxon>
        <taxon>Bacilli</taxon>
        <taxon>Lactobacillales</taxon>
        <taxon>Streptococcaceae</taxon>
        <taxon>Streptococcus</taxon>
    </lineage>
</organism>
<dbReference type="GO" id="GO:0016887">
    <property type="term" value="F:ATP hydrolysis activity"/>
    <property type="evidence" value="ECO:0007669"/>
    <property type="project" value="InterPro"/>
</dbReference>
<dbReference type="InterPro" id="IPR027417">
    <property type="entry name" value="P-loop_NTPase"/>
</dbReference>
<evidence type="ECO:0000256" key="1">
    <source>
        <dbReference type="ARBA" id="ARBA00022448"/>
    </source>
</evidence>
<keyword evidence="2" id="KW-0547">Nucleotide-binding</keyword>
<dbReference type="GO" id="GO:0005524">
    <property type="term" value="F:ATP binding"/>
    <property type="evidence" value="ECO:0007669"/>
    <property type="project" value="UniProtKB-KW"/>
</dbReference>
<feature type="domain" description="ABC transporter" evidence="4">
    <location>
        <begin position="12"/>
        <end position="234"/>
    </location>
</feature>
<dbReference type="Proteomes" id="UP000005589">
    <property type="component" value="Unassembled WGS sequence"/>
</dbReference>
<dbReference type="InterPro" id="IPR051782">
    <property type="entry name" value="ABC_Transporter_VariousFunc"/>
</dbReference>
<evidence type="ECO:0000313" key="5">
    <source>
        <dbReference type="EMBL" id="EGJ40578.1"/>
    </source>
</evidence>
<dbReference type="eggNOG" id="COG1131">
    <property type="taxonomic scope" value="Bacteria"/>
</dbReference>
<accession>F3URE2</accession>
<dbReference type="PATRIC" id="fig|888816.3.peg.1368"/>
<dbReference type="EC" id="3.6.3.25" evidence="5"/>
<evidence type="ECO:0000256" key="2">
    <source>
        <dbReference type="ARBA" id="ARBA00022741"/>
    </source>
</evidence>
<dbReference type="SUPFAM" id="SSF52540">
    <property type="entry name" value="P-loop containing nucleoside triphosphate hydrolases"/>
    <property type="match status" value="1"/>
</dbReference>
<dbReference type="Pfam" id="PF00005">
    <property type="entry name" value="ABC_tran"/>
    <property type="match status" value="1"/>
</dbReference>
<dbReference type="PROSITE" id="PS50893">
    <property type="entry name" value="ABC_TRANSPORTER_2"/>
    <property type="match status" value="1"/>
</dbReference>
<dbReference type="SMART" id="SM00382">
    <property type="entry name" value="AAA"/>
    <property type="match status" value="1"/>
</dbReference>
<dbReference type="HOGENOM" id="CLU_000604_1_2_9"/>
<evidence type="ECO:0000313" key="6">
    <source>
        <dbReference type="Proteomes" id="UP000005589"/>
    </source>
</evidence>
<comment type="caution">
    <text evidence="5">The sequence shown here is derived from an EMBL/GenBank/DDBJ whole genome shotgun (WGS) entry which is preliminary data.</text>
</comment>
<name>F3URE2_STRSA</name>
<dbReference type="PANTHER" id="PTHR42939">
    <property type="entry name" value="ABC TRANSPORTER ATP-BINDING PROTEIN ALBC-RELATED"/>
    <property type="match status" value="1"/>
</dbReference>